<keyword evidence="11 13" id="KW-0804">Transcription</keyword>
<dbReference type="Gene3D" id="1.10.10.10">
    <property type="entry name" value="Winged helix-like DNA-binding domain superfamily/Winged helix DNA-binding domain"/>
    <property type="match status" value="1"/>
</dbReference>
<evidence type="ECO:0000313" key="15">
    <source>
        <dbReference type="Proteomes" id="UP000183635"/>
    </source>
</evidence>
<evidence type="ECO:0000256" key="10">
    <source>
        <dbReference type="ARBA" id="ARBA00023125"/>
    </source>
</evidence>
<dbReference type="InterPro" id="IPR036388">
    <property type="entry name" value="WH-like_DNA-bd_sf"/>
</dbReference>
<proteinExistence type="inferred from homology"/>
<dbReference type="GO" id="GO:1900376">
    <property type="term" value="P:regulation of secondary metabolite biosynthetic process"/>
    <property type="evidence" value="ECO:0007669"/>
    <property type="project" value="TreeGrafter"/>
</dbReference>
<dbReference type="GO" id="GO:0045892">
    <property type="term" value="P:negative regulation of DNA-templated transcription"/>
    <property type="evidence" value="ECO:0007669"/>
    <property type="project" value="TreeGrafter"/>
</dbReference>
<dbReference type="Gene3D" id="3.30.1490.190">
    <property type="match status" value="1"/>
</dbReference>
<dbReference type="GO" id="GO:0003700">
    <property type="term" value="F:DNA-binding transcription factor activity"/>
    <property type="evidence" value="ECO:0007669"/>
    <property type="project" value="UniProtKB-UniRule"/>
</dbReference>
<evidence type="ECO:0000256" key="1">
    <source>
        <dbReference type="ARBA" id="ARBA00004496"/>
    </source>
</evidence>
<comment type="subcellular location">
    <subcellularLocation>
        <location evidence="1 13">Cytoplasm</location>
    </subcellularLocation>
</comment>
<evidence type="ECO:0000256" key="7">
    <source>
        <dbReference type="ARBA" id="ARBA00022723"/>
    </source>
</evidence>
<dbReference type="Pfam" id="PF01475">
    <property type="entry name" value="FUR"/>
    <property type="match status" value="1"/>
</dbReference>
<comment type="cofactor">
    <cofactor evidence="12">
        <name>Mn(2+)</name>
        <dbReference type="ChEBI" id="CHEBI:29035"/>
    </cofactor>
    <cofactor evidence="12">
        <name>Fe(2+)</name>
        <dbReference type="ChEBI" id="CHEBI:29033"/>
    </cofactor>
    <text evidence="12">Binds 1 Mn(2+) or Fe(2+) ion per subunit.</text>
</comment>
<dbReference type="GO" id="GO:0008270">
    <property type="term" value="F:zinc ion binding"/>
    <property type="evidence" value="ECO:0007669"/>
    <property type="project" value="TreeGrafter"/>
</dbReference>
<keyword evidence="8 13" id="KW-0862">Zinc</keyword>
<dbReference type="GO" id="GO:0005829">
    <property type="term" value="C:cytosol"/>
    <property type="evidence" value="ECO:0007669"/>
    <property type="project" value="TreeGrafter"/>
</dbReference>
<keyword evidence="5 13" id="KW-0963">Cytoplasm</keyword>
<feature type="binding site" evidence="12">
    <location>
        <position position="94"/>
    </location>
    <ligand>
        <name>Fe cation</name>
        <dbReference type="ChEBI" id="CHEBI:24875"/>
    </ligand>
</feature>
<evidence type="ECO:0000256" key="2">
    <source>
        <dbReference type="ARBA" id="ARBA00007957"/>
    </source>
</evidence>
<organism evidence="14 15">
    <name type="scientific">Paracoccus aminovorans</name>
    <dbReference type="NCBI Taxonomy" id="34004"/>
    <lineage>
        <taxon>Bacteria</taxon>
        <taxon>Pseudomonadati</taxon>
        <taxon>Pseudomonadota</taxon>
        <taxon>Alphaproteobacteria</taxon>
        <taxon>Rhodobacterales</taxon>
        <taxon>Paracoccaceae</taxon>
        <taxon>Paracoccus</taxon>
    </lineage>
</organism>
<evidence type="ECO:0000313" key="14">
    <source>
        <dbReference type="EMBL" id="SFH36323.1"/>
    </source>
</evidence>
<evidence type="ECO:0000256" key="12">
    <source>
        <dbReference type="PIRSR" id="PIRSR602481-2"/>
    </source>
</evidence>
<evidence type="ECO:0000256" key="13">
    <source>
        <dbReference type="RuleBase" id="RU364037"/>
    </source>
</evidence>
<gene>
    <name evidence="13" type="primary">fur</name>
    <name evidence="14" type="ORF">SAMN04488021_10881</name>
</gene>
<evidence type="ECO:0000256" key="8">
    <source>
        <dbReference type="ARBA" id="ARBA00022833"/>
    </source>
</evidence>
<sequence>MAMETDARAQAFEDALRRAGVRITRQRAALLRVLAAAADHPDATQLHRRAAEAGAGVSLATVYRTLSALEAQGMIQKLEFEGEPARFETADGRHHDHMIDVETGEVMEFLNERIERLQAEIAAEMGYEIVRHRLELYVRRKR</sequence>
<dbReference type="PANTHER" id="PTHR33202">
    <property type="entry name" value="ZINC UPTAKE REGULATION PROTEIN"/>
    <property type="match status" value="1"/>
</dbReference>
<keyword evidence="7 12" id="KW-0479">Metal-binding</keyword>
<evidence type="ECO:0000256" key="9">
    <source>
        <dbReference type="ARBA" id="ARBA00023015"/>
    </source>
</evidence>
<keyword evidence="9 13" id="KW-0805">Transcription regulation</keyword>
<evidence type="ECO:0000256" key="6">
    <source>
        <dbReference type="ARBA" id="ARBA00022491"/>
    </source>
</evidence>
<comment type="subunit">
    <text evidence="3 13">Homodimer.</text>
</comment>
<dbReference type="SUPFAM" id="SSF46785">
    <property type="entry name" value="Winged helix' DNA-binding domain"/>
    <property type="match status" value="1"/>
</dbReference>
<dbReference type="InterPro" id="IPR036390">
    <property type="entry name" value="WH_DNA-bd_sf"/>
</dbReference>
<evidence type="ECO:0000256" key="5">
    <source>
        <dbReference type="ARBA" id="ARBA00022490"/>
    </source>
</evidence>
<keyword evidence="6 13" id="KW-0678">Repressor</keyword>
<evidence type="ECO:0000256" key="4">
    <source>
        <dbReference type="ARBA" id="ARBA00020910"/>
    </source>
</evidence>
<dbReference type="Proteomes" id="UP000183635">
    <property type="component" value="Unassembled WGS sequence"/>
</dbReference>
<evidence type="ECO:0000256" key="3">
    <source>
        <dbReference type="ARBA" id="ARBA00011738"/>
    </source>
</evidence>
<dbReference type="PANTHER" id="PTHR33202:SF2">
    <property type="entry name" value="FERRIC UPTAKE REGULATION PROTEIN"/>
    <property type="match status" value="1"/>
</dbReference>
<dbReference type="GO" id="GO:0000976">
    <property type="term" value="F:transcription cis-regulatory region binding"/>
    <property type="evidence" value="ECO:0007669"/>
    <property type="project" value="TreeGrafter"/>
</dbReference>
<feature type="binding site" evidence="12">
    <location>
        <position position="132"/>
    </location>
    <ligand>
        <name>Fe cation</name>
        <dbReference type="ChEBI" id="CHEBI:24875"/>
    </ligand>
</feature>
<dbReference type="InterPro" id="IPR002481">
    <property type="entry name" value="FUR"/>
</dbReference>
<reference evidence="14 15" key="1">
    <citation type="submission" date="2016-10" db="EMBL/GenBank/DDBJ databases">
        <authorList>
            <person name="de Groot N.N."/>
        </authorList>
    </citation>
    <scope>NUCLEOTIDE SEQUENCE [LARGE SCALE GENOMIC DNA]</scope>
    <source>
        <strain evidence="14 15">DSM 8537</strain>
    </source>
</reference>
<dbReference type="AlphaFoldDB" id="A0A1I2ZEP3"/>
<dbReference type="CDD" id="cd07153">
    <property type="entry name" value="Fur_like"/>
    <property type="match status" value="1"/>
</dbReference>
<protein>
    <recommendedName>
        <fullName evidence="4 13">Ferric uptake regulation protein</fullName>
    </recommendedName>
</protein>
<dbReference type="STRING" id="34004.SAMN04488021_10881"/>
<dbReference type="FunFam" id="1.10.10.10:FF:000007">
    <property type="entry name" value="Ferric uptake regulation protein"/>
    <property type="match status" value="1"/>
</dbReference>
<dbReference type="InterPro" id="IPR043135">
    <property type="entry name" value="Fur_C"/>
</dbReference>
<accession>A0A1I2ZEP3</accession>
<keyword evidence="10 13" id="KW-0238">DNA-binding</keyword>
<keyword evidence="15" id="KW-1185">Reference proteome</keyword>
<keyword evidence="12 13" id="KW-0408">Iron</keyword>
<dbReference type="EMBL" id="FOPU01000008">
    <property type="protein sequence ID" value="SFH36323.1"/>
    <property type="molecule type" value="Genomic_DNA"/>
</dbReference>
<comment type="similarity">
    <text evidence="2 13">Belongs to the Fur family.</text>
</comment>
<evidence type="ECO:0000256" key="11">
    <source>
        <dbReference type="ARBA" id="ARBA00023163"/>
    </source>
</evidence>
<feature type="binding site" evidence="12">
    <location>
        <position position="115"/>
    </location>
    <ligand>
        <name>Fe cation</name>
        <dbReference type="ChEBI" id="CHEBI:24875"/>
    </ligand>
</feature>
<feature type="binding site" evidence="12">
    <location>
        <position position="96"/>
    </location>
    <ligand>
        <name>Fe cation</name>
        <dbReference type="ChEBI" id="CHEBI:24875"/>
    </ligand>
</feature>
<name>A0A1I2ZEP3_9RHOB</name>